<dbReference type="Proteomes" id="UP000663937">
    <property type="component" value="Chromosome"/>
</dbReference>
<organism evidence="2 3">
    <name type="scientific">Pengzhenrongella sicca</name>
    <dbReference type="NCBI Taxonomy" id="2819238"/>
    <lineage>
        <taxon>Bacteria</taxon>
        <taxon>Bacillati</taxon>
        <taxon>Actinomycetota</taxon>
        <taxon>Actinomycetes</taxon>
        <taxon>Micrococcales</taxon>
        <taxon>Pengzhenrongella</taxon>
    </lineage>
</organism>
<feature type="region of interest" description="Disordered" evidence="1">
    <location>
        <begin position="26"/>
        <end position="45"/>
    </location>
</feature>
<keyword evidence="3" id="KW-1185">Reference proteome</keyword>
<gene>
    <name evidence="2" type="ORF">J4E96_08955</name>
</gene>
<dbReference type="KEGG" id="psic:J4E96_08955"/>
<protein>
    <submittedName>
        <fullName evidence="2">Uncharacterized protein</fullName>
    </submittedName>
</protein>
<dbReference type="AlphaFoldDB" id="A0A8A4ZNA0"/>
<reference evidence="2" key="1">
    <citation type="submission" date="2021-03" db="EMBL/GenBank/DDBJ databases">
        <title>Pengzhenrongella sicca gen. nov., sp. nov., a new member of suborder Micrococcineae isolated from High-Arctic tundra soil.</title>
        <authorList>
            <person name="Peng F."/>
        </authorList>
    </citation>
    <scope>NUCLEOTIDE SEQUENCE</scope>
    <source>
        <strain evidence="2">LRZ-2</strain>
    </source>
</reference>
<dbReference type="EMBL" id="CP071868">
    <property type="protein sequence ID" value="QTE31028.1"/>
    <property type="molecule type" value="Genomic_DNA"/>
</dbReference>
<proteinExistence type="predicted"/>
<name>A0A8A4ZNA0_9MICO</name>
<accession>A0A8A4ZNA0</accession>
<dbReference type="RefSeq" id="WP_227425411.1">
    <property type="nucleotide sequence ID" value="NZ_CP071868.1"/>
</dbReference>
<sequence length="135" mass="14159">MTSAELEALSLPYQDCMIANGAPFKGGNAEADGQQPMTGPATASAGDYDQALAACQQLLPLPPWEEDRSNPDAQAFVQAVVDCLHGKGIKYVEIDGDASSPTFDLSLGGPNNDSDSITRGMDLIPECQREVSAAK</sequence>
<evidence type="ECO:0000313" key="3">
    <source>
        <dbReference type="Proteomes" id="UP000663937"/>
    </source>
</evidence>
<evidence type="ECO:0000313" key="2">
    <source>
        <dbReference type="EMBL" id="QTE31028.1"/>
    </source>
</evidence>
<evidence type="ECO:0000256" key="1">
    <source>
        <dbReference type="SAM" id="MobiDB-lite"/>
    </source>
</evidence>